<name>A0A8J3JPQ6_9ACTN</name>
<dbReference type="Gene3D" id="1.10.357.10">
    <property type="entry name" value="Tetracycline Repressor, domain 2"/>
    <property type="match status" value="1"/>
</dbReference>
<dbReference type="PANTHER" id="PTHR30055">
    <property type="entry name" value="HTH-TYPE TRANSCRIPTIONAL REGULATOR RUTR"/>
    <property type="match status" value="1"/>
</dbReference>
<evidence type="ECO:0000313" key="4">
    <source>
        <dbReference type="EMBL" id="GIF84676.1"/>
    </source>
</evidence>
<dbReference type="PRINTS" id="PR00455">
    <property type="entry name" value="HTHTETR"/>
</dbReference>
<feature type="domain" description="HTH tetR-type" evidence="3">
    <location>
        <begin position="14"/>
        <end position="74"/>
    </location>
</feature>
<dbReference type="AlphaFoldDB" id="A0A8J3JPQ6"/>
<dbReference type="Proteomes" id="UP000601223">
    <property type="component" value="Unassembled WGS sequence"/>
</dbReference>
<accession>A0A8J3JPQ6</accession>
<evidence type="ECO:0000256" key="2">
    <source>
        <dbReference type="PROSITE-ProRule" id="PRU00335"/>
    </source>
</evidence>
<dbReference type="PANTHER" id="PTHR30055:SF226">
    <property type="entry name" value="HTH-TYPE TRANSCRIPTIONAL REGULATOR PKSA"/>
    <property type="match status" value="1"/>
</dbReference>
<protein>
    <submittedName>
        <fullName evidence="4">TetR family transcriptional regulator</fullName>
    </submittedName>
</protein>
<dbReference type="SUPFAM" id="SSF46689">
    <property type="entry name" value="Homeodomain-like"/>
    <property type="match status" value="1"/>
</dbReference>
<proteinExistence type="predicted"/>
<reference evidence="4 5" key="1">
    <citation type="submission" date="2021-01" db="EMBL/GenBank/DDBJ databases">
        <title>Whole genome shotgun sequence of Catellatospora bangladeshensis NBRC 107357.</title>
        <authorList>
            <person name="Komaki H."/>
            <person name="Tamura T."/>
        </authorList>
    </citation>
    <scope>NUCLEOTIDE SEQUENCE [LARGE SCALE GENOMIC DNA]</scope>
    <source>
        <strain evidence="4 5">NBRC 107357</strain>
    </source>
</reference>
<gene>
    <name evidence="4" type="ORF">Cba03nite_60250</name>
</gene>
<dbReference type="InterPro" id="IPR009057">
    <property type="entry name" value="Homeodomain-like_sf"/>
</dbReference>
<evidence type="ECO:0000256" key="1">
    <source>
        <dbReference type="ARBA" id="ARBA00023125"/>
    </source>
</evidence>
<dbReference type="PROSITE" id="PS50977">
    <property type="entry name" value="HTH_TETR_2"/>
    <property type="match status" value="1"/>
</dbReference>
<dbReference type="InterPro" id="IPR001647">
    <property type="entry name" value="HTH_TetR"/>
</dbReference>
<evidence type="ECO:0000313" key="5">
    <source>
        <dbReference type="Proteomes" id="UP000601223"/>
    </source>
</evidence>
<evidence type="ECO:0000259" key="3">
    <source>
        <dbReference type="PROSITE" id="PS50977"/>
    </source>
</evidence>
<dbReference type="Pfam" id="PF00440">
    <property type="entry name" value="TetR_N"/>
    <property type="match status" value="1"/>
</dbReference>
<dbReference type="RefSeq" id="WP_203753304.1">
    <property type="nucleotide sequence ID" value="NZ_BONF01000039.1"/>
</dbReference>
<comment type="caution">
    <text evidence="4">The sequence shown here is derived from an EMBL/GenBank/DDBJ whole genome shotgun (WGS) entry which is preliminary data.</text>
</comment>
<dbReference type="InterPro" id="IPR050109">
    <property type="entry name" value="HTH-type_TetR-like_transc_reg"/>
</dbReference>
<organism evidence="4 5">
    <name type="scientific">Catellatospora bangladeshensis</name>
    <dbReference type="NCBI Taxonomy" id="310355"/>
    <lineage>
        <taxon>Bacteria</taxon>
        <taxon>Bacillati</taxon>
        <taxon>Actinomycetota</taxon>
        <taxon>Actinomycetes</taxon>
        <taxon>Micromonosporales</taxon>
        <taxon>Micromonosporaceae</taxon>
        <taxon>Catellatospora</taxon>
    </lineage>
</organism>
<feature type="DNA-binding region" description="H-T-H motif" evidence="2">
    <location>
        <begin position="37"/>
        <end position="56"/>
    </location>
</feature>
<dbReference type="EMBL" id="BONF01000039">
    <property type="protein sequence ID" value="GIF84676.1"/>
    <property type="molecule type" value="Genomic_DNA"/>
</dbReference>
<keyword evidence="5" id="KW-1185">Reference proteome</keyword>
<sequence length="204" mass="21787">MPRIQAATVAEHRSLQRRALLDAARDILASGAPEAPSLSAVAQRAGLARPSVYQYFRSREDLLEAVIADMFPRWSAFVGERMDGAPGAAEQVLAYADANLELVAQGEHAVMRGLAMAAPGAALAESSRQLHEQLRVPLVEALTRAGAAEPQHVAELIQAVVRAGSQMIENGVPPDGVRDLVKQMLEPYLHAAGRLKRGSGSKAR</sequence>
<dbReference type="GO" id="GO:0000976">
    <property type="term" value="F:transcription cis-regulatory region binding"/>
    <property type="evidence" value="ECO:0007669"/>
    <property type="project" value="TreeGrafter"/>
</dbReference>
<keyword evidence="1 2" id="KW-0238">DNA-binding</keyword>
<dbReference type="GO" id="GO:0003700">
    <property type="term" value="F:DNA-binding transcription factor activity"/>
    <property type="evidence" value="ECO:0007669"/>
    <property type="project" value="TreeGrafter"/>
</dbReference>